<sequence>MEFNEEQNGASGTIPEFGAIFMSNAATKRECFKRKLFGLPPRMTHFVKHVKTGMMLFMFEFENRELYGVFQACCDGAMNIIPNAFSSFGNFPAQVKFVPIWLCSPLPEDEFYDAIKENYFSSKKFNFGLDEDQVHRLLSLFSLRKFKDMTLHRQFSRSQFTRPTGYSRSKVRKRVDGGRLFLTDATEDEHNLDHSCRAVNSMDYPRDSFRGDGRFARSALSEDESKMNDEFGLAIKNDYSGKFGRVPDNDRFASTDEIGNKCNVDTECGPFISTKYAGYPLHEIGTGRVADDFIFGMSDRECDRENDIEPPVSIELSGVLPPSLNKSVLYGLPTLGTDSLVDDHLRPSPTVHFPMKPQITSLSSSKVYGDAVSPISNFSSSTSFGTSAIPYEPDAPSFSYEMSSPHLVDHSSNSPQKHARQKRYVRKISPTLDSQSLPLHREHKVTSNWLDCKSDVDNNASFPYLNSYENSYRTSVHFMEPAYSENRPKRYDENEDSTGFVRHSSLSFPPFPEKGNGSRTDEEPSKFFNPIEPSARFEYSYPVGSKQEHVRKIPWCEDDDSFVVNVPTSKEVHCLQQDCSVNGRDIGYADFSSIHDDFHQNSDGKYFGSNNKRNSVFSRLALAPGKIKPENRLHIGNNESGVGRSVDELMAMLHQSRQEWVKTESSRSSFKRLDSVKNSSMKKQISLNPKLPNTHSQKAHKATKTNAIPADEENTNQVSEGTPFVDFKRRSELQKPHVDVKTGGTNVSAESDGSLGGRHKKRKLIRPNFNKNDSSDDKELDEDTIQNMQAPGHESNVYTDKTRGCDALRRSLDCKSWLPQKVEVSSHLCQAGYEDMDVIAGGDLSSQVNKMLENSGATFRFTPEHVAKSSQNMSPSTSCKQSGNNGGKILSTMDSISQDFDDADRMIMPEASLELRVVNVEKECLRVDQDGSNKEVLENVEVICKCGSISDEATPGNLSDSINEISKLEETGDELLGIQVTEESGQNKQQVFQNSGEASPGLDCDNARHMIVPESSLESWAVKAKNGCLYFSQDLSDKEDVDASCKCGLIHDEESSGNLSNSINRVSGLENAVEDILGLPVNEDGRRNKQLVFQDCDEAVHGNISSSINQNSGTGTGTGTSGEKFLEINVNEAGGGNKQRGPENSCDRTMGKLRRPVFDIIP</sequence>
<comment type="caution">
    <text evidence="3">The sequence shown here is derived from an EMBL/GenBank/DDBJ whole genome shotgun (WGS) entry which is preliminary data.</text>
</comment>
<proteinExistence type="predicted"/>
<name>A0A7J7C3L3_TRIWF</name>
<dbReference type="Pfam" id="PF10539">
    <property type="entry name" value="Dev_Cell_Death"/>
    <property type="match status" value="1"/>
</dbReference>
<keyword evidence="4" id="KW-1185">Reference proteome</keyword>
<dbReference type="PANTHER" id="PTHR46444:SF9">
    <property type="entry name" value="DCD (DEVELOPMENT AND CELL DEATH) DOMAIN PROTEIN"/>
    <property type="match status" value="1"/>
</dbReference>
<feature type="region of interest" description="Disordered" evidence="1">
    <location>
        <begin position="1132"/>
        <end position="1151"/>
    </location>
</feature>
<feature type="compositionally biased region" description="Basic and acidic residues" evidence="1">
    <location>
        <begin position="726"/>
        <end position="740"/>
    </location>
</feature>
<evidence type="ECO:0000313" key="3">
    <source>
        <dbReference type="EMBL" id="KAF5728749.1"/>
    </source>
</evidence>
<dbReference type="SMART" id="SM00767">
    <property type="entry name" value="DCD"/>
    <property type="match status" value="1"/>
</dbReference>
<organism evidence="3 4">
    <name type="scientific">Tripterygium wilfordii</name>
    <name type="common">Thunder God vine</name>
    <dbReference type="NCBI Taxonomy" id="458696"/>
    <lineage>
        <taxon>Eukaryota</taxon>
        <taxon>Viridiplantae</taxon>
        <taxon>Streptophyta</taxon>
        <taxon>Embryophyta</taxon>
        <taxon>Tracheophyta</taxon>
        <taxon>Spermatophyta</taxon>
        <taxon>Magnoliopsida</taxon>
        <taxon>eudicotyledons</taxon>
        <taxon>Gunneridae</taxon>
        <taxon>Pentapetalae</taxon>
        <taxon>rosids</taxon>
        <taxon>fabids</taxon>
        <taxon>Celastrales</taxon>
        <taxon>Celastraceae</taxon>
        <taxon>Tripterygium</taxon>
    </lineage>
</organism>
<feature type="region of interest" description="Disordered" evidence="1">
    <location>
        <begin position="671"/>
        <end position="697"/>
    </location>
</feature>
<dbReference type="FunCoup" id="A0A7J7C3L3">
    <property type="interactions" value="4"/>
</dbReference>
<accession>A0A7J7C3L3</accession>
<gene>
    <name evidence="3" type="ORF">HS088_TW21G00901</name>
</gene>
<feature type="domain" description="DCD" evidence="2">
    <location>
        <begin position="14"/>
        <end position="143"/>
    </location>
</feature>
<dbReference type="PANTHER" id="PTHR46444">
    <property type="entry name" value="DCD (DEVELOPMENT AND CELL DEATH) DOMAIN PROTEIN-RELATED"/>
    <property type="match status" value="1"/>
</dbReference>
<dbReference type="InParanoid" id="A0A7J7C3L3"/>
<feature type="region of interest" description="Disordered" evidence="1">
    <location>
        <begin position="400"/>
        <end position="423"/>
    </location>
</feature>
<dbReference type="AlphaFoldDB" id="A0A7J7C3L3"/>
<evidence type="ECO:0000313" key="4">
    <source>
        <dbReference type="Proteomes" id="UP000593562"/>
    </source>
</evidence>
<feature type="region of interest" description="Disordered" evidence="1">
    <location>
        <begin position="712"/>
        <end position="781"/>
    </location>
</feature>
<dbReference type="OrthoDB" id="1928633at2759"/>
<reference evidence="3 4" key="1">
    <citation type="journal article" date="2020" name="Nat. Commun.">
        <title>Genome of Tripterygium wilfordii and identification of cytochrome P450 involved in triptolide biosynthesis.</title>
        <authorList>
            <person name="Tu L."/>
            <person name="Su P."/>
            <person name="Zhang Z."/>
            <person name="Gao L."/>
            <person name="Wang J."/>
            <person name="Hu T."/>
            <person name="Zhou J."/>
            <person name="Zhang Y."/>
            <person name="Zhao Y."/>
            <person name="Liu Y."/>
            <person name="Song Y."/>
            <person name="Tong Y."/>
            <person name="Lu Y."/>
            <person name="Yang J."/>
            <person name="Xu C."/>
            <person name="Jia M."/>
            <person name="Peters R.J."/>
            <person name="Huang L."/>
            <person name="Gao W."/>
        </authorList>
    </citation>
    <scope>NUCLEOTIDE SEQUENCE [LARGE SCALE GENOMIC DNA]</scope>
    <source>
        <strain evidence="4">cv. XIE 37</strain>
        <tissue evidence="3">Leaf</tissue>
    </source>
</reference>
<feature type="region of interest" description="Disordered" evidence="1">
    <location>
        <begin position="502"/>
        <end position="525"/>
    </location>
</feature>
<dbReference type="PROSITE" id="PS51222">
    <property type="entry name" value="DCD"/>
    <property type="match status" value="1"/>
</dbReference>
<dbReference type="EMBL" id="JAAARO010000021">
    <property type="protein sequence ID" value="KAF5728749.1"/>
    <property type="molecule type" value="Genomic_DNA"/>
</dbReference>
<evidence type="ECO:0000259" key="2">
    <source>
        <dbReference type="PROSITE" id="PS51222"/>
    </source>
</evidence>
<dbReference type="Proteomes" id="UP000593562">
    <property type="component" value="Unassembled WGS sequence"/>
</dbReference>
<protein>
    <recommendedName>
        <fullName evidence="2">DCD domain-containing protein</fullName>
    </recommendedName>
</protein>
<feature type="compositionally biased region" description="Polar residues" evidence="1">
    <location>
        <begin position="676"/>
        <end position="696"/>
    </location>
</feature>
<evidence type="ECO:0000256" key="1">
    <source>
        <dbReference type="SAM" id="MobiDB-lite"/>
    </source>
</evidence>
<dbReference type="InterPro" id="IPR013989">
    <property type="entry name" value="Dev_and_cell_death_domain"/>
</dbReference>